<evidence type="ECO:0000313" key="2">
    <source>
        <dbReference type="Proteomes" id="UP000831701"/>
    </source>
</evidence>
<comment type="caution">
    <text evidence="1">The sequence shown here is derived from an EMBL/GenBank/DDBJ whole genome shotgun (WGS) entry which is preliminary data.</text>
</comment>
<reference evidence="1" key="1">
    <citation type="submission" date="2022-04" db="EMBL/GenBank/DDBJ databases">
        <title>Jade perch genome.</title>
        <authorList>
            <person name="Chao B."/>
        </authorList>
    </citation>
    <scope>NUCLEOTIDE SEQUENCE</scope>
    <source>
        <strain evidence="1">CB-2022</strain>
    </source>
</reference>
<sequence>VYEGLVYMDFSQKLMEEQGYGNYVPMDMSELPPFWLAYLSDPSDSGRIHSNIRQRWLSGEPLVVEAMKTFAELTDQARTALRDRDWSRLAQLMDQNFELRRSVYTDDCLGPGNLKMVQLARQFGSAVKLPGSGGAVVGLCLDNARLMYLRVNPPTQTGVKPSIILPPSDVMVPVLSRCVGPSSGSNLLPPPVGGAEHGGRPQRRSPLSALRAVVRLRLSTRADRAAAHGLAGGLLPWTESGFVAEHGCQRGPLQQNPSPEAPAEPAGLREMRLQPGRAFIHGLPQTKGAVLTCEKSTSGKTLNLQDVNLHEYKARNTKTGIKASYLLKALVSTGGRSVQAACDWLFSHVDDPFLDDPLPREFVLYLRPSGPLQNQLSHFWQQSRVTCGKNKAHNIFPHITLCQFFMCADHKVEALCDALQATVQQWRGRFPSPLPLELYTSSNFIGLFVEEQVADVLKQFAADFATEAARKAEVHVEPHKKQLHVTLAYNFPTNHLPSLEKLAKGIEVKLGCDWLAVLFSRDIRFANHETLRVMYPYMPQNEDELELVPGDFVFMSPVDQSSTSEGWVYGTSMSSGLSGLLPENYVSLADESDTWVFHGSHSFFSCGPSDKTSKERGMFDGLLDGRRPDSTSPGDTPTLSLICHPMQQVLRISGSHCRQPKRTLFVCRHGERMDVVFGKHWRSLCSDSKGRYVRSNLNMPPSLPLWGGQRDYDMDAPITVFGSTQARLVGEALLESNTVIDFVYCSPSLRCVQTAQNILKGLQQDGKLKVRVEPGLFEWTKWVSGNSLPAWIPPTELAAAHFSVDTTYRPLIPVSKLSVSEPYENYMSRSYQVTKDILSDSKNTGNNVLIVAHASSLEACTRQLQGRSPQSAKDFIQVVRKKFIRLFVMTPYCSPAHIKAAPPLHPPDGYIPNSVIRSWGRKDKGFNKVDCWHDLIYSLHQLDEDDQMDESTRIFWFIEDEEEEEEEAEKVKRKKKKMENDINKKDKKVKMEMEEKESADQKKTWEEDQMDRVVLMKQSYNTQTSLQSHLKTSDEEKLNVEPQRQEVGSTYCSSSSSSSRRKYVNFKATSYHENGPKQLIELKEDMKLHEAITPPLSVPKKQRTCSFVSKEPRTTLYVPLIEPKNLSPHPLKPPSPNSVDHQLQQDLEPPECPPIRDQRFLLSSAKYSSTTDQIQMPLDRKVLQLHKKFKIGNKNLSHLRKFSTKTQHSCTSKVVHPTVPTNTGELNLYVGLDSHPASNILQSTIQTLPEWRKKLYKLISLEGFHSPRAARLATTDNLVKSSDTRRLVATMPSLQPGQAAAHQRVVQKIHMTDTVKPPSFQFHQVIPMASQHNFYTLNPCGKTQYGRLEFDWMRGSEDTLL</sequence>
<evidence type="ECO:0000313" key="1">
    <source>
        <dbReference type="EMBL" id="KAI3354620.1"/>
    </source>
</evidence>
<protein>
    <submittedName>
        <fullName evidence="1">Uncharacterized protein</fullName>
    </submittedName>
</protein>
<proteinExistence type="predicted"/>
<dbReference type="EMBL" id="CM041552">
    <property type="protein sequence ID" value="KAI3354620.1"/>
    <property type="molecule type" value="Genomic_DNA"/>
</dbReference>
<gene>
    <name evidence="1" type="ORF">L3Q82_019126</name>
</gene>
<name>A0ACB8VG32_9TELE</name>
<feature type="non-terminal residue" evidence="1">
    <location>
        <position position="1"/>
    </location>
</feature>
<organism evidence="1 2">
    <name type="scientific">Scortum barcoo</name>
    <name type="common">barcoo grunter</name>
    <dbReference type="NCBI Taxonomy" id="214431"/>
    <lineage>
        <taxon>Eukaryota</taxon>
        <taxon>Metazoa</taxon>
        <taxon>Chordata</taxon>
        <taxon>Craniata</taxon>
        <taxon>Vertebrata</taxon>
        <taxon>Euteleostomi</taxon>
        <taxon>Actinopterygii</taxon>
        <taxon>Neopterygii</taxon>
        <taxon>Teleostei</taxon>
        <taxon>Neoteleostei</taxon>
        <taxon>Acanthomorphata</taxon>
        <taxon>Eupercaria</taxon>
        <taxon>Centrarchiformes</taxon>
        <taxon>Terapontoidei</taxon>
        <taxon>Terapontidae</taxon>
        <taxon>Scortum</taxon>
    </lineage>
</organism>
<keyword evidence="2" id="KW-1185">Reference proteome</keyword>
<dbReference type="Proteomes" id="UP000831701">
    <property type="component" value="Chromosome 22"/>
</dbReference>
<accession>A0ACB8VG32</accession>